<accession>A0A5A9Z7W3</accession>
<evidence type="ECO:0000313" key="15">
    <source>
        <dbReference type="Proteomes" id="UP000325291"/>
    </source>
</evidence>
<name>A0A5A9Z7W3_9RHOB</name>
<evidence type="ECO:0000256" key="6">
    <source>
        <dbReference type="ARBA" id="ARBA00022556"/>
    </source>
</evidence>
<sequence length="345" mass="37324">MRAPGFWFHPPERPGWQARVLAPLGWLYGRATAWRLGRGNPGDPGLPVICVGNLNAGGTGKTPTVIALAGRLRDRGLKPHVVSKGYGGQLVGPVQVDERAHRADETGDEPLLLAAFLPTWVAKDRVAGARAAKAAGADLVILDDGFQNPLIRKDISLIVVDAAKGFGNGRCLPAGPLREPVAQGMKRADAVISIGSEESQKSFEKQWLMDILRPRIKGHLAPLEMGMDWAGQRCLAFAGIGHPEKFFATLRGLGADVVGEVALSDHQPLTKAILNRLESQAKSLNAQLVTTEKDAVRLAPEDRFRVLTLPVRLQIEDWQVLDDLVDRLTLRSDRLTQVATPENGG</sequence>
<organism evidence="14 15">
    <name type="scientific">Aquicoccus porphyridii</name>
    <dbReference type="NCBI Taxonomy" id="1852029"/>
    <lineage>
        <taxon>Bacteria</taxon>
        <taxon>Pseudomonadati</taxon>
        <taxon>Pseudomonadota</taxon>
        <taxon>Alphaproteobacteria</taxon>
        <taxon>Rhodobacterales</taxon>
        <taxon>Paracoccaceae</taxon>
        <taxon>Aquicoccus</taxon>
    </lineage>
</organism>
<evidence type="ECO:0000256" key="10">
    <source>
        <dbReference type="ARBA" id="ARBA00022840"/>
    </source>
</evidence>
<keyword evidence="11 13" id="KW-0443">Lipid metabolism</keyword>
<evidence type="ECO:0000256" key="9">
    <source>
        <dbReference type="ARBA" id="ARBA00022777"/>
    </source>
</evidence>
<proteinExistence type="inferred from homology"/>
<dbReference type="SUPFAM" id="SSF52540">
    <property type="entry name" value="P-loop containing nucleoside triphosphate hydrolases"/>
    <property type="match status" value="1"/>
</dbReference>
<dbReference type="EMBL" id="VINQ01000010">
    <property type="protein sequence ID" value="KAA0913280.1"/>
    <property type="molecule type" value="Genomic_DNA"/>
</dbReference>
<evidence type="ECO:0000256" key="11">
    <source>
        <dbReference type="ARBA" id="ARBA00023098"/>
    </source>
</evidence>
<comment type="function">
    <text evidence="1 13">Transfers the gamma-phosphate of ATP to the 4'-position of a tetraacyldisaccharide 1-phosphate intermediate (termed DS-1-P) to form tetraacyldisaccharide 1,4'-bis-phosphate (lipid IVA).</text>
</comment>
<gene>
    <name evidence="13" type="primary">lpxK</name>
    <name evidence="14" type="ORF">FLO80_13420</name>
</gene>
<evidence type="ECO:0000256" key="12">
    <source>
        <dbReference type="ARBA" id="ARBA00029757"/>
    </source>
</evidence>
<dbReference type="GO" id="GO:0005524">
    <property type="term" value="F:ATP binding"/>
    <property type="evidence" value="ECO:0007669"/>
    <property type="project" value="UniProtKB-UniRule"/>
</dbReference>
<evidence type="ECO:0000256" key="8">
    <source>
        <dbReference type="ARBA" id="ARBA00022741"/>
    </source>
</evidence>
<keyword evidence="9 13" id="KW-0418">Kinase</keyword>
<keyword evidence="5 13" id="KW-0444">Lipid biosynthesis</keyword>
<dbReference type="AlphaFoldDB" id="A0A5A9Z7W3"/>
<comment type="pathway">
    <text evidence="2 13">Glycolipid biosynthesis; lipid IV(A) biosynthesis; lipid IV(A) from (3R)-3-hydroxytetradecanoyl-[acyl-carrier-protein] and UDP-N-acetyl-alpha-D-glucosamine: step 6/6.</text>
</comment>
<dbReference type="NCBIfam" id="TIGR00682">
    <property type="entry name" value="lpxK"/>
    <property type="match status" value="1"/>
</dbReference>
<keyword evidence="8 13" id="KW-0547">Nucleotide-binding</keyword>
<evidence type="ECO:0000256" key="5">
    <source>
        <dbReference type="ARBA" id="ARBA00022516"/>
    </source>
</evidence>
<keyword evidence="10 13" id="KW-0067">ATP-binding</keyword>
<evidence type="ECO:0000256" key="7">
    <source>
        <dbReference type="ARBA" id="ARBA00022679"/>
    </source>
</evidence>
<protein>
    <recommendedName>
        <fullName evidence="4 13">Tetraacyldisaccharide 4'-kinase</fullName>
        <ecNumber evidence="3 13">2.7.1.130</ecNumber>
    </recommendedName>
    <alternativeName>
        <fullName evidence="12 13">Lipid A 4'-kinase</fullName>
    </alternativeName>
</protein>
<dbReference type="EC" id="2.7.1.130" evidence="3 13"/>
<dbReference type="HAMAP" id="MF_00409">
    <property type="entry name" value="LpxK"/>
    <property type="match status" value="1"/>
</dbReference>
<comment type="caution">
    <text evidence="14">The sequence shown here is derived from an EMBL/GenBank/DDBJ whole genome shotgun (WGS) entry which is preliminary data.</text>
</comment>
<dbReference type="RefSeq" id="WP_111368720.1">
    <property type="nucleotide sequence ID" value="NZ_VINQ01000010.1"/>
</dbReference>
<dbReference type="GO" id="GO:0005886">
    <property type="term" value="C:plasma membrane"/>
    <property type="evidence" value="ECO:0007669"/>
    <property type="project" value="TreeGrafter"/>
</dbReference>
<dbReference type="Pfam" id="PF02606">
    <property type="entry name" value="LpxK"/>
    <property type="match status" value="1"/>
</dbReference>
<evidence type="ECO:0000256" key="4">
    <source>
        <dbReference type="ARBA" id="ARBA00016436"/>
    </source>
</evidence>
<dbReference type="UniPathway" id="UPA00359">
    <property type="reaction ID" value="UER00482"/>
</dbReference>
<dbReference type="GO" id="GO:0009245">
    <property type="term" value="P:lipid A biosynthetic process"/>
    <property type="evidence" value="ECO:0007669"/>
    <property type="project" value="UniProtKB-UniRule"/>
</dbReference>
<keyword evidence="15" id="KW-1185">Reference proteome</keyword>
<comment type="similarity">
    <text evidence="13">Belongs to the LpxK family.</text>
</comment>
<keyword evidence="6 13" id="KW-0441">Lipid A biosynthesis</keyword>
<dbReference type="PANTHER" id="PTHR42724">
    <property type="entry name" value="TETRAACYLDISACCHARIDE 4'-KINASE"/>
    <property type="match status" value="1"/>
</dbReference>
<dbReference type="GO" id="GO:0009029">
    <property type="term" value="F:lipid-A 4'-kinase activity"/>
    <property type="evidence" value="ECO:0007669"/>
    <property type="project" value="UniProtKB-UniRule"/>
</dbReference>
<dbReference type="PANTHER" id="PTHR42724:SF1">
    <property type="entry name" value="TETRAACYLDISACCHARIDE 4'-KINASE, MITOCHONDRIAL-RELATED"/>
    <property type="match status" value="1"/>
</dbReference>
<comment type="catalytic activity">
    <reaction evidence="13">
        <text>a lipid A disaccharide + ATP = a lipid IVA + ADP + H(+)</text>
        <dbReference type="Rhea" id="RHEA:67840"/>
        <dbReference type="ChEBI" id="CHEBI:15378"/>
        <dbReference type="ChEBI" id="CHEBI:30616"/>
        <dbReference type="ChEBI" id="CHEBI:176343"/>
        <dbReference type="ChEBI" id="CHEBI:176425"/>
        <dbReference type="ChEBI" id="CHEBI:456216"/>
        <dbReference type="EC" id="2.7.1.130"/>
    </reaction>
</comment>
<dbReference type="GO" id="GO:0009244">
    <property type="term" value="P:lipopolysaccharide core region biosynthetic process"/>
    <property type="evidence" value="ECO:0007669"/>
    <property type="project" value="TreeGrafter"/>
</dbReference>
<evidence type="ECO:0000256" key="3">
    <source>
        <dbReference type="ARBA" id="ARBA00012071"/>
    </source>
</evidence>
<reference evidence="14 15" key="1">
    <citation type="submission" date="2019-07" db="EMBL/GenBank/DDBJ databases">
        <title>Aquicoccus porphyridii gen. nov., sp. nov., isolated from a small marine red alga, Porphyridium marinum.</title>
        <authorList>
            <person name="Liu L."/>
        </authorList>
    </citation>
    <scope>NUCLEOTIDE SEQUENCE [LARGE SCALE GENOMIC DNA]</scope>
    <source>
        <strain evidence="14 15">L1 8-17</strain>
    </source>
</reference>
<keyword evidence="7 13" id="KW-0808">Transferase</keyword>
<dbReference type="InterPro" id="IPR027417">
    <property type="entry name" value="P-loop_NTPase"/>
</dbReference>
<evidence type="ECO:0000313" key="14">
    <source>
        <dbReference type="EMBL" id="KAA0913280.1"/>
    </source>
</evidence>
<evidence type="ECO:0000256" key="1">
    <source>
        <dbReference type="ARBA" id="ARBA00002274"/>
    </source>
</evidence>
<evidence type="ECO:0000256" key="2">
    <source>
        <dbReference type="ARBA" id="ARBA00004870"/>
    </source>
</evidence>
<evidence type="ECO:0000256" key="13">
    <source>
        <dbReference type="HAMAP-Rule" id="MF_00409"/>
    </source>
</evidence>
<feature type="binding site" evidence="13">
    <location>
        <begin position="55"/>
        <end position="62"/>
    </location>
    <ligand>
        <name>ATP</name>
        <dbReference type="ChEBI" id="CHEBI:30616"/>
    </ligand>
</feature>
<dbReference type="Proteomes" id="UP000325291">
    <property type="component" value="Unassembled WGS sequence"/>
</dbReference>
<dbReference type="InterPro" id="IPR003758">
    <property type="entry name" value="LpxK"/>
</dbReference>